<sequence length="111" mass="12151">MRYCCEGDDGAPGRFPALQIACGWHPVLARRRGEAVAVYVAGVPAALLLRPCPSKLYDSESLLRREIIPSRGAKSTGAFLPLESRHALLPSDSYPNPTPWEIFLTLFADDP</sequence>
<protein>
    <submittedName>
        <fullName evidence="1">Uncharacterized protein</fullName>
    </submittedName>
</protein>
<keyword evidence="2" id="KW-1185">Reference proteome</keyword>
<accession>A0ABR4I439</accession>
<dbReference type="EMBL" id="JBFXLT010000002">
    <property type="protein sequence ID" value="KAL2822515.1"/>
    <property type="molecule type" value="Genomic_DNA"/>
</dbReference>
<reference evidence="1 2" key="1">
    <citation type="submission" date="2024-07" db="EMBL/GenBank/DDBJ databases">
        <title>Section-level genome sequencing and comparative genomics of Aspergillus sections Usti and Cavernicolus.</title>
        <authorList>
            <consortium name="Lawrence Berkeley National Laboratory"/>
            <person name="Nybo J.L."/>
            <person name="Vesth T.C."/>
            <person name="Theobald S."/>
            <person name="Frisvad J.C."/>
            <person name="Larsen T.O."/>
            <person name="Kjaerboelling I."/>
            <person name="Rothschild-Mancinelli K."/>
            <person name="Lyhne E.K."/>
            <person name="Kogle M.E."/>
            <person name="Barry K."/>
            <person name="Clum A."/>
            <person name="Na H."/>
            <person name="Ledsgaard L."/>
            <person name="Lin J."/>
            <person name="Lipzen A."/>
            <person name="Kuo A."/>
            <person name="Riley R."/>
            <person name="Mondo S."/>
            <person name="Labutti K."/>
            <person name="Haridas S."/>
            <person name="Pangalinan J."/>
            <person name="Salamov A.A."/>
            <person name="Simmons B.A."/>
            <person name="Magnuson J.K."/>
            <person name="Chen J."/>
            <person name="Drula E."/>
            <person name="Henrissat B."/>
            <person name="Wiebenga A."/>
            <person name="Lubbers R.J."/>
            <person name="Gomes A.C."/>
            <person name="Makela M.R."/>
            <person name="Stajich J."/>
            <person name="Grigoriev I.V."/>
            <person name="Mortensen U.H."/>
            <person name="De Vries R.P."/>
            <person name="Baker S.E."/>
            <person name="Andersen M.R."/>
        </authorList>
    </citation>
    <scope>NUCLEOTIDE SEQUENCE [LARGE SCALE GENOMIC DNA]</scope>
    <source>
        <strain evidence="1 2">CBS 588.65</strain>
    </source>
</reference>
<evidence type="ECO:0000313" key="1">
    <source>
        <dbReference type="EMBL" id="KAL2822515.1"/>
    </source>
</evidence>
<proteinExistence type="predicted"/>
<gene>
    <name evidence="1" type="ORF">BJX63DRAFT_122811</name>
</gene>
<name>A0ABR4I439_9EURO</name>
<dbReference type="Proteomes" id="UP001610334">
    <property type="component" value="Unassembled WGS sequence"/>
</dbReference>
<organism evidence="1 2">
    <name type="scientific">Aspergillus granulosus</name>
    <dbReference type="NCBI Taxonomy" id="176169"/>
    <lineage>
        <taxon>Eukaryota</taxon>
        <taxon>Fungi</taxon>
        <taxon>Dikarya</taxon>
        <taxon>Ascomycota</taxon>
        <taxon>Pezizomycotina</taxon>
        <taxon>Eurotiomycetes</taxon>
        <taxon>Eurotiomycetidae</taxon>
        <taxon>Eurotiales</taxon>
        <taxon>Aspergillaceae</taxon>
        <taxon>Aspergillus</taxon>
        <taxon>Aspergillus subgen. Nidulantes</taxon>
    </lineage>
</organism>
<evidence type="ECO:0000313" key="2">
    <source>
        <dbReference type="Proteomes" id="UP001610334"/>
    </source>
</evidence>
<comment type="caution">
    <text evidence="1">The sequence shown here is derived from an EMBL/GenBank/DDBJ whole genome shotgun (WGS) entry which is preliminary data.</text>
</comment>